<dbReference type="InterPro" id="IPR000719">
    <property type="entry name" value="Prot_kinase_dom"/>
</dbReference>
<dbReference type="Proteomes" id="UP000230002">
    <property type="component" value="Unassembled WGS sequence"/>
</dbReference>
<gene>
    <name evidence="3" type="ORF">GSI_04057</name>
</gene>
<feature type="compositionally biased region" description="Pro residues" evidence="1">
    <location>
        <begin position="642"/>
        <end position="659"/>
    </location>
</feature>
<organism evidence="3 4">
    <name type="scientific">Ganoderma sinense ZZ0214-1</name>
    <dbReference type="NCBI Taxonomy" id="1077348"/>
    <lineage>
        <taxon>Eukaryota</taxon>
        <taxon>Fungi</taxon>
        <taxon>Dikarya</taxon>
        <taxon>Basidiomycota</taxon>
        <taxon>Agaricomycotina</taxon>
        <taxon>Agaricomycetes</taxon>
        <taxon>Polyporales</taxon>
        <taxon>Polyporaceae</taxon>
        <taxon>Ganoderma</taxon>
    </lineage>
</organism>
<feature type="compositionally biased region" description="Polar residues" evidence="1">
    <location>
        <begin position="21"/>
        <end position="30"/>
    </location>
</feature>
<dbReference type="InterPro" id="IPR008266">
    <property type="entry name" value="Tyr_kinase_AS"/>
</dbReference>
<dbReference type="OrthoDB" id="2739517at2759"/>
<evidence type="ECO:0000256" key="1">
    <source>
        <dbReference type="SAM" id="MobiDB-lite"/>
    </source>
</evidence>
<name>A0A2G8SI38_9APHY</name>
<dbReference type="InterPro" id="IPR040976">
    <property type="entry name" value="Pkinase_fungal"/>
</dbReference>
<dbReference type="AlphaFoldDB" id="A0A2G8SI38"/>
<feature type="region of interest" description="Disordered" evidence="1">
    <location>
        <begin position="818"/>
        <end position="871"/>
    </location>
</feature>
<feature type="region of interest" description="Disordered" evidence="1">
    <location>
        <begin position="630"/>
        <end position="707"/>
    </location>
</feature>
<dbReference type="Pfam" id="PF17667">
    <property type="entry name" value="Pkinase_fungal"/>
    <property type="match status" value="1"/>
</dbReference>
<dbReference type="Gene3D" id="1.10.510.10">
    <property type="entry name" value="Transferase(Phosphotransferase) domain 1"/>
    <property type="match status" value="1"/>
</dbReference>
<proteinExistence type="predicted"/>
<dbReference type="InterPro" id="IPR011009">
    <property type="entry name" value="Kinase-like_dom_sf"/>
</dbReference>
<feature type="compositionally biased region" description="Basic and acidic residues" evidence="1">
    <location>
        <begin position="853"/>
        <end position="864"/>
    </location>
</feature>
<dbReference type="PANTHER" id="PTHR38248:SF2">
    <property type="entry name" value="FUNK1 11"/>
    <property type="match status" value="1"/>
</dbReference>
<dbReference type="STRING" id="1077348.A0A2G8SI38"/>
<protein>
    <recommendedName>
        <fullName evidence="2">Protein kinase domain-containing protein</fullName>
    </recommendedName>
</protein>
<dbReference type="PANTHER" id="PTHR38248">
    <property type="entry name" value="FUNK1 6"/>
    <property type="match status" value="1"/>
</dbReference>
<dbReference type="PROSITE" id="PS50011">
    <property type="entry name" value="PROTEIN_KINASE_DOM"/>
    <property type="match status" value="1"/>
</dbReference>
<sequence>MSSQVRFAEGTNFDSPAKPFNGNSSHTSTKPDLARNRAELCFNMHGKITIVEYSEFLDHFLPSFNHDKKKHDNIFEHIDRPKGEPDMYKELPKAINNAKICPGFKVVANPYQADKTDTTQQAVDLGLYRTKQAPKREKDKTYPAVDWFDIDLPMECKADETEQDAFDETQPNGEPTADKRQDALGQALSYVELIVKHQHRMFVFMIFFLGNSVRIARFDRSGVFVTRKLDYNVHGTILVDFLYRYSRLSDAERGYDPTVTRILPNTPLYQAMLARANNEVSTDRRDYVRKLFQKSLNDQWPWWKIEVHTQAPQARTRNQRNQTVILNYAVGMPHFQALGVAGRGTRGYVAVPVDEDDTIAPNANFVYLKDAWRVDYDDIDQEGVTLKFLNDEGVPFVPTLVCHGDLPDQVTISQDHWRDFHPDEKRLPLKRHQHYRLVVKEVGLPLEDFRNKSTELCEALYHCLLAHEEAYDAGIIHRDISAGNILLCMQDDGEWYGLLNDWELSKKVDSLDSEARQPDRTGTWQYMSAHALNDPYRKIVVQDELEAFFHVLLYYAIRFLPHNLAENSVGKFLHDYFDAYTPGPLGHYTCGRAKIDAMEHGVISLRTYHGGEDAKNVALRFRFPTAEEIQQLSSQNNKAAATPPPSPRCAPSSPAPRSSPCPAGASHPQEPSPSPPSSPLFGSDLTPLPSEDTMPPTEDKTKEKDHPLNEIIQKLLSWFSAYYALDGDVTSAASSTDVKTFVPFQSTRLQRVMMRRQDAKRGRSRPADNNSKQLLADDVATQPAVNAKDIARLKELAENLASHTAVIELFEEAFKNEWPEIDKGADKKPKDGYVSPKSQVLSGSTTATGSKRRSMDDAQEDKPGPSKRSRT</sequence>
<evidence type="ECO:0000313" key="3">
    <source>
        <dbReference type="EMBL" id="PIL33435.1"/>
    </source>
</evidence>
<feature type="domain" description="Protein kinase" evidence="2">
    <location>
        <begin position="335"/>
        <end position="670"/>
    </location>
</feature>
<feature type="region of interest" description="Disordered" evidence="1">
    <location>
        <begin position="1"/>
        <end position="31"/>
    </location>
</feature>
<dbReference type="PROSITE" id="PS00109">
    <property type="entry name" value="PROTEIN_KINASE_TYR"/>
    <property type="match status" value="1"/>
</dbReference>
<accession>A0A2G8SI38</accession>
<dbReference type="GO" id="GO:0005524">
    <property type="term" value="F:ATP binding"/>
    <property type="evidence" value="ECO:0007669"/>
    <property type="project" value="InterPro"/>
</dbReference>
<reference evidence="3 4" key="1">
    <citation type="journal article" date="2015" name="Sci. Rep.">
        <title>Chromosome-level genome map provides insights into diverse defense mechanisms in the medicinal fungus Ganoderma sinense.</title>
        <authorList>
            <person name="Zhu Y."/>
            <person name="Xu J."/>
            <person name="Sun C."/>
            <person name="Zhou S."/>
            <person name="Xu H."/>
            <person name="Nelson D.R."/>
            <person name="Qian J."/>
            <person name="Song J."/>
            <person name="Luo H."/>
            <person name="Xiang L."/>
            <person name="Li Y."/>
            <person name="Xu Z."/>
            <person name="Ji A."/>
            <person name="Wang L."/>
            <person name="Lu S."/>
            <person name="Hayward A."/>
            <person name="Sun W."/>
            <person name="Li X."/>
            <person name="Schwartz D.C."/>
            <person name="Wang Y."/>
            <person name="Chen S."/>
        </authorList>
    </citation>
    <scope>NUCLEOTIDE SEQUENCE [LARGE SCALE GENOMIC DNA]</scope>
    <source>
        <strain evidence="3 4">ZZ0214-1</strain>
    </source>
</reference>
<keyword evidence="4" id="KW-1185">Reference proteome</keyword>
<comment type="caution">
    <text evidence="3">The sequence shown here is derived from an EMBL/GenBank/DDBJ whole genome shotgun (WGS) entry which is preliminary data.</text>
</comment>
<feature type="compositionally biased region" description="Basic and acidic residues" evidence="1">
    <location>
        <begin position="818"/>
        <end position="831"/>
    </location>
</feature>
<evidence type="ECO:0000259" key="2">
    <source>
        <dbReference type="PROSITE" id="PS50011"/>
    </source>
</evidence>
<feature type="compositionally biased region" description="Basic and acidic residues" evidence="1">
    <location>
        <begin position="697"/>
        <end position="707"/>
    </location>
</feature>
<dbReference type="GO" id="GO:0004672">
    <property type="term" value="F:protein kinase activity"/>
    <property type="evidence" value="ECO:0007669"/>
    <property type="project" value="InterPro"/>
</dbReference>
<dbReference type="SUPFAM" id="SSF56112">
    <property type="entry name" value="Protein kinase-like (PK-like)"/>
    <property type="match status" value="1"/>
</dbReference>
<feature type="compositionally biased region" description="Polar residues" evidence="1">
    <location>
        <begin position="836"/>
        <end position="849"/>
    </location>
</feature>
<evidence type="ECO:0000313" key="4">
    <source>
        <dbReference type="Proteomes" id="UP000230002"/>
    </source>
</evidence>
<dbReference type="EMBL" id="AYKW01000007">
    <property type="protein sequence ID" value="PIL33435.1"/>
    <property type="molecule type" value="Genomic_DNA"/>
</dbReference>